<comment type="subcellular location">
    <subcellularLocation>
        <location evidence="1">Secreted</location>
    </subcellularLocation>
</comment>
<dbReference type="InterPro" id="IPR039036">
    <property type="entry name" value="Granulin_fam"/>
</dbReference>
<feature type="domain" description="Granulins" evidence="6">
    <location>
        <begin position="52"/>
        <end position="65"/>
    </location>
</feature>
<feature type="domain" description="Granulins" evidence="6">
    <location>
        <begin position="122"/>
        <end position="135"/>
    </location>
</feature>
<feature type="chain" id="PRO_5021318150" evidence="5">
    <location>
        <begin position="16"/>
        <end position="295"/>
    </location>
</feature>
<dbReference type="PANTHER" id="PTHR12274">
    <property type="entry name" value="GRANULIN"/>
    <property type="match status" value="1"/>
</dbReference>
<comment type="similarity">
    <text evidence="2">Belongs to the granulin family.</text>
</comment>
<keyword evidence="3" id="KW-0964">Secreted</keyword>
<keyword evidence="4" id="KW-1015">Disulfide bond</keyword>
<sequence>MGFWTILIFISLASAVKKECPGGNVTCRDSATCCPLTDKSYGCCPMENAVCCDDRIHCCPENTHCAIDMCIQSNNRSVEIHLLRNKDVICDDQSVCSDGNTCCKNPHTQKIGCCPEKSAVCCDDGLHCCPEGTTCNLDERTCDGDGYVTHIYDSHKKSFDTIISNITLAPLRSDKESSVICPGGQYQCPDGNTCCNLPNQRYSCCPLSVRAVCCMGGLQCCPEGNTCCKLPNQGYSCCPLSVTAVCCTDGLYCCPEHTHCDSSTHTCYQGARNVTSPLRRIPATPTVANAKESFF</sequence>
<evidence type="ECO:0000256" key="1">
    <source>
        <dbReference type="ARBA" id="ARBA00004613"/>
    </source>
</evidence>
<evidence type="ECO:0000313" key="7">
    <source>
        <dbReference type="EMBL" id="GBN54074.1"/>
    </source>
</evidence>
<evidence type="ECO:0000313" key="8">
    <source>
        <dbReference type="Proteomes" id="UP000499080"/>
    </source>
</evidence>
<dbReference type="SMART" id="SM00277">
    <property type="entry name" value="GRAN"/>
    <property type="match status" value="4"/>
</dbReference>
<keyword evidence="8" id="KW-1185">Reference proteome</keyword>
<dbReference type="Gene3D" id="2.10.25.160">
    <property type="entry name" value="Granulin"/>
    <property type="match status" value="4"/>
</dbReference>
<comment type="caution">
    <text evidence="7">The sequence shown here is derived from an EMBL/GenBank/DDBJ whole genome shotgun (WGS) entry which is preliminary data.</text>
</comment>
<dbReference type="PANTHER" id="PTHR12274:SF3">
    <property type="entry name" value="PROGRANULIN"/>
    <property type="match status" value="1"/>
</dbReference>
<evidence type="ECO:0000256" key="2">
    <source>
        <dbReference type="ARBA" id="ARBA00010093"/>
    </source>
</evidence>
<evidence type="ECO:0000256" key="5">
    <source>
        <dbReference type="SAM" id="SignalP"/>
    </source>
</evidence>
<name>A0A4Y2PRU8_ARAVE</name>
<dbReference type="InterPro" id="IPR000118">
    <property type="entry name" value="Granulin"/>
</dbReference>
<reference evidence="7 8" key="1">
    <citation type="journal article" date="2019" name="Sci. Rep.">
        <title>Orb-weaving spider Araneus ventricosus genome elucidates the spidroin gene catalogue.</title>
        <authorList>
            <person name="Kono N."/>
            <person name="Nakamura H."/>
            <person name="Ohtoshi R."/>
            <person name="Moran D.A.P."/>
            <person name="Shinohara A."/>
            <person name="Yoshida Y."/>
            <person name="Fujiwara M."/>
            <person name="Mori M."/>
            <person name="Tomita M."/>
            <person name="Arakawa K."/>
        </authorList>
    </citation>
    <scope>NUCLEOTIDE SEQUENCE [LARGE SCALE GENOMIC DNA]</scope>
</reference>
<dbReference type="OrthoDB" id="5854875at2759"/>
<dbReference type="PROSITE" id="PS00799">
    <property type="entry name" value="GRANULINS"/>
    <property type="match status" value="2"/>
</dbReference>
<feature type="signal peptide" evidence="5">
    <location>
        <begin position="1"/>
        <end position="15"/>
    </location>
</feature>
<evidence type="ECO:0000259" key="6">
    <source>
        <dbReference type="PROSITE" id="PS00799"/>
    </source>
</evidence>
<evidence type="ECO:0000256" key="4">
    <source>
        <dbReference type="ARBA" id="ARBA00023157"/>
    </source>
</evidence>
<dbReference type="InterPro" id="IPR037277">
    <property type="entry name" value="Granulin_sf"/>
</dbReference>
<gene>
    <name evidence="7" type="primary">Grn_6</name>
    <name evidence="7" type="ORF">AVEN_157456_1</name>
</gene>
<proteinExistence type="inferred from homology"/>
<keyword evidence="5" id="KW-0732">Signal</keyword>
<protein>
    <submittedName>
        <fullName evidence="7">Granulins</fullName>
    </submittedName>
</protein>
<evidence type="ECO:0000256" key="3">
    <source>
        <dbReference type="ARBA" id="ARBA00022525"/>
    </source>
</evidence>
<dbReference type="GO" id="GO:0005576">
    <property type="term" value="C:extracellular region"/>
    <property type="evidence" value="ECO:0007669"/>
    <property type="project" value="UniProtKB-SubCell"/>
</dbReference>
<dbReference type="Pfam" id="PF00396">
    <property type="entry name" value="Granulin"/>
    <property type="match status" value="3"/>
</dbReference>
<dbReference type="Proteomes" id="UP000499080">
    <property type="component" value="Unassembled WGS sequence"/>
</dbReference>
<dbReference type="EMBL" id="BGPR01012008">
    <property type="protein sequence ID" value="GBN54074.1"/>
    <property type="molecule type" value="Genomic_DNA"/>
</dbReference>
<organism evidence="7 8">
    <name type="scientific">Araneus ventricosus</name>
    <name type="common">Orbweaver spider</name>
    <name type="synonym">Epeira ventricosa</name>
    <dbReference type="NCBI Taxonomy" id="182803"/>
    <lineage>
        <taxon>Eukaryota</taxon>
        <taxon>Metazoa</taxon>
        <taxon>Ecdysozoa</taxon>
        <taxon>Arthropoda</taxon>
        <taxon>Chelicerata</taxon>
        <taxon>Arachnida</taxon>
        <taxon>Araneae</taxon>
        <taxon>Araneomorphae</taxon>
        <taxon>Entelegynae</taxon>
        <taxon>Araneoidea</taxon>
        <taxon>Araneidae</taxon>
        <taxon>Araneus</taxon>
    </lineage>
</organism>
<dbReference type="AlphaFoldDB" id="A0A4Y2PRU8"/>
<accession>A0A4Y2PRU8</accession>
<dbReference type="SUPFAM" id="SSF57277">
    <property type="entry name" value="Granulin repeat"/>
    <property type="match status" value="2"/>
</dbReference>